<dbReference type="Proteomes" id="UP000034228">
    <property type="component" value="Unassembled WGS sequence"/>
</dbReference>
<reference evidence="1 2" key="1">
    <citation type="submission" date="2015-03" db="EMBL/GenBank/DDBJ databases">
        <title>Draft genome sequences of two protease-producing strains of Arsukibacterium isolated from two cold and alkaline environments.</title>
        <authorList>
            <person name="Lylloff J.E."/>
            <person name="Skov L.B."/>
            <person name="Jepsen M."/>
            <person name="Hallin P.F."/>
            <person name="Sorensen S.J."/>
            <person name="Stougaard P."/>
            <person name="Glaring M.A."/>
        </authorList>
    </citation>
    <scope>NUCLEOTIDE SEQUENCE [LARGE SCALE GENOMIC DNA]</scope>
    <source>
        <strain evidence="1 2">GCM72</strain>
    </source>
</reference>
<evidence type="ECO:0000313" key="1">
    <source>
        <dbReference type="EMBL" id="KKO43817.1"/>
    </source>
</evidence>
<name>A0A0M2UZ28_9GAMM</name>
<dbReference type="AlphaFoldDB" id="A0A0M2UZ28"/>
<evidence type="ECO:0000313" key="2">
    <source>
        <dbReference type="Proteomes" id="UP000034228"/>
    </source>
</evidence>
<dbReference type="EMBL" id="LAHO01000028">
    <property type="protein sequence ID" value="KKO43817.1"/>
    <property type="molecule type" value="Genomic_DNA"/>
</dbReference>
<gene>
    <name evidence="1" type="ORF">WG68_18780</name>
</gene>
<sequence>MGTRLTQTDTIISVVAPHLQQPVADFVAKLAARGYQAGDRVSANFYENGYSTAAILLIVAMIESMLQRDRYFLLKSKPNMKLNEVPVKYLKETLRYRRHSHVRELFELRNALAHNHMWEVEYTLPAAGGRTYRKSKLMPGSHHLKALPGTNARIPRTRIVKFNLLPARVDRTDLVKALDVCNHAFAHLYKKEQRPVRFLDDIIVCGKRHIPFKQLAEFLRNEL</sequence>
<accession>A0A0M2UZ28</accession>
<proteinExistence type="predicted"/>
<protein>
    <submittedName>
        <fullName evidence="1">Uncharacterized protein</fullName>
    </submittedName>
</protein>
<keyword evidence="2" id="KW-1185">Reference proteome</keyword>
<organism evidence="1 2">
    <name type="scientific">Arsukibacterium ikkense</name>
    <dbReference type="NCBI Taxonomy" id="336831"/>
    <lineage>
        <taxon>Bacteria</taxon>
        <taxon>Pseudomonadati</taxon>
        <taxon>Pseudomonadota</taxon>
        <taxon>Gammaproteobacteria</taxon>
        <taxon>Chromatiales</taxon>
        <taxon>Chromatiaceae</taxon>
        <taxon>Arsukibacterium</taxon>
    </lineage>
</organism>
<comment type="caution">
    <text evidence="1">The sequence shown here is derived from an EMBL/GenBank/DDBJ whole genome shotgun (WGS) entry which is preliminary data.</text>
</comment>